<reference evidence="2 3" key="1">
    <citation type="submission" date="2021-06" db="EMBL/GenBank/DDBJ databases">
        <authorList>
            <person name="Kallberg Y."/>
            <person name="Tangrot J."/>
            <person name="Rosling A."/>
        </authorList>
    </citation>
    <scope>NUCLEOTIDE SEQUENCE [LARGE SCALE GENOMIC DNA]</scope>
    <source>
        <strain evidence="2 3">120-4 pot B 10/14</strain>
    </source>
</reference>
<proteinExistence type="predicted"/>
<feature type="region of interest" description="Disordered" evidence="1">
    <location>
        <begin position="1"/>
        <end position="51"/>
    </location>
</feature>
<evidence type="ECO:0000313" key="2">
    <source>
        <dbReference type="EMBL" id="CAG8805977.1"/>
    </source>
</evidence>
<comment type="caution">
    <text evidence="2">The sequence shown here is derived from an EMBL/GenBank/DDBJ whole genome shotgun (WGS) entry which is preliminary data.</text>
</comment>
<feature type="non-terminal residue" evidence="2">
    <location>
        <position position="51"/>
    </location>
</feature>
<keyword evidence="3" id="KW-1185">Reference proteome</keyword>
<dbReference type="EMBL" id="CAJVQB010025273">
    <property type="protein sequence ID" value="CAG8805977.1"/>
    <property type="molecule type" value="Genomic_DNA"/>
</dbReference>
<gene>
    <name evidence="2" type="ORF">GMARGA_LOCUS24199</name>
</gene>
<sequence>MSIAQYRDVDQDLSDAKNNASDDDFASLNQNEQEIQITSHESGSSGNRNSP</sequence>
<evidence type="ECO:0000256" key="1">
    <source>
        <dbReference type="SAM" id="MobiDB-lite"/>
    </source>
</evidence>
<name>A0ABN7VZK4_GIGMA</name>
<organism evidence="2 3">
    <name type="scientific">Gigaspora margarita</name>
    <dbReference type="NCBI Taxonomy" id="4874"/>
    <lineage>
        <taxon>Eukaryota</taxon>
        <taxon>Fungi</taxon>
        <taxon>Fungi incertae sedis</taxon>
        <taxon>Mucoromycota</taxon>
        <taxon>Glomeromycotina</taxon>
        <taxon>Glomeromycetes</taxon>
        <taxon>Diversisporales</taxon>
        <taxon>Gigasporaceae</taxon>
        <taxon>Gigaspora</taxon>
    </lineage>
</organism>
<protein>
    <submittedName>
        <fullName evidence="2">17948_t:CDS:1</fullName>
    </submittedName>
</protein>
<evidence type="ECO:0000313" key="3">
    <source>
        <dbReference type="Proteomes" id="UP000789901"/>
    </source>
</evidence>
<accession>A0ABN7VZK4</accession>
<feature type="compositionally biased region" description="Polar residues" evidence="1">
    <location>
        <begin position="27"/>
        <end position="51"/>
    </location>
</feature>
<dbReference type="Proteomes" id="UP000789901">
    <property type="component" value="Unassembled WGS sequence"/>
</dbReference>